<evidence type="ECO:0000256" key="1">
    <source>
        <dbReference type="SAM" id="MobiDB-lite"/>
    </source>
</evidence>
<protein>
    <recommendedName>
        <fullName evidence="5">Hybrid sensor histidine kinase/response regulator</fullName>
    </recommendedName>
</protein>
<evidence type="ECO:0000313" key="4">
    <source>
        <dbReference type="Proteomes" id="UP000183040"/>
    </source>
</evidence>
<dbReference type="EMBL" id="FNRP01000007">
    <property type="protein sequence ID" value="SEA52161.1"/>
    <property type="molecule type" value="Genomic_DNA"/>
</dbReference>
<proteinExistence type="predicted"/>
<organism evidence="3 4">
    <name type="scientific">Bacteroides xylanisolvens</name>
    <dbReference type="NCBI Taxonomy" id="371601"/>
    <lineage>
        <taxon>Bacteria</taxon>
        <taxon>Pseudomonadati</taxon>
        <taxon>Bacteroidota</taxon>
        <taxon>Bacteroidia</taxon>
        <taxon>Bacteroidales</taxon>
        <taxon>Bacteroidaceae</taxon>
        <taxon>Bacteroides</taxon>
    </lineage>
</organism>
<name>A0A1H4BVJ3_9BACE</name>
<dbReference type="AlphaFoldDB" id="A0A1H4BVJ3"/>
<dbReference type="Proteomes" id="UP000183040">
    <property type="component" value="Unassembled WGS sequence"/>
</dbReference>
<feature type="compositionally biased region" description="Polar residues" evidence="1">
    <location>
        <begin position="178"/>
        <end position="190"/>
    </location>
</feature>
<dbReference type="PROSITE" id="PS51257">
    <property type="entry name" value="PROKAR_LIPOPROTEIN"/>
    <property type="match status" value="1"/>
</dbReference>
<accession>A0A1H4BVJ3</accession>
<keyword evidence="2" id="KW-0812">Transmembrane</keyword>
<keyword evidence="2" id="KW-1133">Transmembrane helix</keyword>
<evidence type="ECO:0000256" key="2">
    <source>
        <dbReference type="SAM" id="Phobius"/>
    </source>
</evidence>
<evidence type="ECO:0008006" key="5">
    <source>
        <dbReference type="Google" id="ProtNLM"/>
    </source>
</evidence>
<feature type="transmembrane region" description="Helical" evidence="2">
    <location>
        <begin position="12"/>
        <end position="31"/>
    </location>
</feature>
<keyword evidence="2" id="KW-0472">Membrane</keyword>
<reference evidence="3 4" key="1">
    <citation type="submission" date="2016-10" db="EMBL/GenBank/DDBJ databases">
        <authorList>
            <person name="de Groot N.N."/>
        </authorList>
    </citation>
    <scope>NUCLEOTIDE SEQUENCE [LARGE SCALE GENOMIC DNA]</scope>
    <source>
        <strain evidence="3 4">NLAE-zl-G339</strain>
    </source>
</reference>
<sequence>MERSGNFYKAIQLGYILISILIGCMAYNSLYEWQEIEALELGNKKIDELRKEINNINIQMIKFSLLGETILEWNDKDIEHYHARRMAMDSMLCRFKATYPAERIDSVRSLLEDKERQMFQIVRLMDEQQSINKKIANQIPVIVQKSVQEQSKKPKRKGFLGIFGKKEGTKPTTTTTTLRSSNRNMVNEQKAQSRRLSE</sequence>
<gene>
    <name evidence="3" type="ORF">SAMN04487924_107180</name>
</gene>
<feature type="region of interest" description="Disordered" evidence="1">
    <location>
        <begin position="153"/>
        <end position="198"/>
    </location>
</feature>
<evidence type="ECO:0000313" key="3">
    <source>
        <dbReference type="EMBL" id="SEA52161.1"/>
    </source>
</evidence>